<dbReference type="InterPro" id="IPR018114">
    <property type="entry name" value="TRYPSIN_HIS"/>
</dbReference>
<evidence type="ECO:0000256" key="1">
    <source>
        <dbReference type="ARBA" id="ARBA00022729"/>
    </source>
</evidence>
<feature type="region of interest" description="Disordered" evidence="2">
    <location>
        <begin position="338"/>
        <end position="360"/>
    </location>
</feature>
<name>A0ABP8UFF5_9ACTN</name>
<dbReference type="Proteomes" id="UP001501442">
    <property type="component" value="Unassembled WGS sequence"/>
</dbReference>
<feature type="signal peptide" evidence="3">
    <location>
        <begin position="1"/>
        <end position="16"/>
    </location>
</feature>
<dbReference type="Gene3D" id="2.40.10.10">
    <property type="entry name" value="Trypsin-like serine proteases"/>
    <property type="match status" value="2"/>
</dbReference>
<comment type="caution">
    <text evidence="5">The sequence shown here is derived from an EMBL/GenBank/DDBJ whole genome shotgun (WGS) entry which is preliminary data.</text>
</comment>
<feature type="compositionally biased region" description="Pro residues" evidence="2">
    <location>
        <begin position="345"/>
        <end position="355"/>
    </location>
</feature>
<dbReference type="Pfam" id="PF00089">
    <property type="entry name" value="Trypsin"/>
    <property type="match status" value="1"/>
</dbReference>
<protein>
    <recommendedName>
        <fullName evidence="4">Peptidase S1 domain-containing protein</fullName>
    </recommendedName>
</protein>
<evidence type="ECO:0000256" key="3">
    <source>
        <dbReference type="SAM" id="SignalP"/>
    </source>
</evidence>
<feature type="chain" id="PRO_5047090014" description="Peptidase S1 domain-containing protein" evidence="3">
    <location>
        <begin position="17"/>
        <end position="626"/>
    </location>
</feature>
<evidence type="ECO:0000259" key="4">
    <source>
        <dbReference type="Pfam" id="PF00089"/>
    </source>
</evidence>
<dbReference type="PANTHER" id="PTHR15462:SF8">
    <property type="entry name" value="SERINE PROTEASE"/>
    <property type="match status" value="1"/>
</dbReference>
<dbReference type="SUPFAM" id="SSF50494">
    <property type="entry name" value="Trypsin-like serine proteases"/>
    <property type="match status" value="1"/>
</dbReference>
<keyword evidence="1 3" id="KW-0732">Signal</keyword>
<reference evidence="6" key="1">
    <citation type="journal article" date="2019" name="Int. J. Syst. Evol. Microbiol.">
        <title>The Global Catalogue of Microorganisms (GCM) 10K type strain sequencing project: providing services to taxonomists for standard genome sequencing and annotation.</title>
        <authorList>
            <consortium name="The Broad Institute Genomics Platform"/>
            <consortium name="The Broad Institute Genome Sequencing Center for Infectious Disease"/>
            <person name="Wu L."/>
            <person name="Ma J."/>
        </authorList>
    </citation>
    <scope>NUCLEOTIDE SEQUENCE [LARGE SCALE GENOMIC DNA]</scope>
    <source>
        <strain evidence="6">JCM 17939</strain>
    </source>
</reference>
<dbReference type="InterPro" id="IPR001254">
    <property type="entry name" value="Trypsin_dom"/>
</dbReference>
<dbReference type="EMBL" id="BAABHK010000008">
    <property type="protein sequence ID" value="GAA4630777.1"/>
    <property type="molecule type" value="Genomic_DNA"/>
</dbReference>
<dbReference type="PROSITE" id="PS00134">
    <property type="entry name" value="TRYPSIN_HIS"/>
    <property type="match status" value="1"/>
</dbReference>
<organism evidence="5 6">
    <name type="scientific">Actinoallomurus vinaceus</name>
    <dbReference type="NCBI Taxonomy" id="1080074"/>
    <lineage>
        <taxon>Bacteria</taxon>
        <taxon>Bacillati</taxon>
        <taxon>Actinomycetota</taxon>
        <taxon>Actinomycetes</taxon>
        <taxon>Streptosporangiales</taxon>
        <taxon>Thermomonosporaceae</taxon>
        <taxon>Actinoallomurus</taxon>
    </lineage>
</organism>
<keyword evidence="6" id="KW-1185">Reference proteome</keyword>
<sequence length="626" mass="66584">MSVCASVLLSIGPARAAISTASPPTPTASAPVTATTTKPPVQKPKTQRPGASSPASVPAPTATPGNGKPSRDDGATLREDEKYWTAERMAKAVPVDAQRGTASAAHRRLAPPPPGTETGTYYGGIPQVGTFFFNAPETGDTHCTGSVVHSDKHDLVLTAGHCGVGIARAAHAIFVPQYRYPKTVADQPHGVFPVKKTYLDPRYQANTKAAVSDLDLAFIRVGANDKGNAENVVGALTFTPTTSFNHNVRVIGYPGSHNSQHQALYCDVATSRLSGFRQMKMLCNGFYGGVSGGPWIEDGNKVIGNVGGYNGGGNDANDDWITYAPIYGKDAVDLYNDANADRAPGPKPPYNPPGDSPKLPGGGGLWKHAKLMASGDFSGTGHSDLLVIWSDGEVTLYPGDGKGGFQPERQLLAPSELWTHPETITGGDFAGGNQFDLLVRWSDGEVTLYPDVGTLGLNNDGTQMAPKGSVWKDAVQIAAGRFVADSYVTDLVVRWTDGELTLYGRVGAGTFGQETQLEPPNGTWRNATLLTSGQFAGNQKWDLMVRWVDGELDNYVGTNASGLGTEQRIYDPNKLWTHDEVMSTGGYTANGLADDLIIRWSDGETTMYVDTRANRIGTEVMLVPPE</sequence>
<dbReference type="InterPro" id="IPR009003">
    <property type="entry name" value="Peptidase_S1_PA"/>
</dbReference>
<dbReference type="InterPro" id="IPR028994">
    <property type="entry name" value="Integrin_alpha_N"/>
</dbReference>
<feature type="region of interest" description="Disordered" evidence="2">
    <location>
        <begin position="16"/>
        <end position="75"/>
    </location>
</feature>
<feature type="region of interest" description="Disordered" evidence="2">
    <location>
        <begin position="94"/>
        <end position="115"/>
    </location>
</feature>
<dbReference type="SUPFAM" id="SSF69318">
    <property type="entry name" value="Integrin alpha N-terminal domain"/>
    <property type="match status" value="1"/>
</dbReference>
<evidence type="ECO:0000313" key="6">
    <source>
        <dbReference type="Proteomes" id="UP001501442"/>
    </source>
</evidence>
<proteinExistence type="predicted"/>
<dbReference type="InterPro" id="IPR043504">
    <property type="entry name" value="Peptidase_S1_PA_chymotrypsin"/>
</dbReference>
<dbReference type="InterPro" id="IPR050966">
    <property type="entry name" value="Glutamyl_endopeptidase"/>
</dbReference>
<evidence type="ECO:0000256" key="2">
    <source>
        <dbReference type="SAM" id="MobiDB-lite"/>
    </source>
</evidence>
<feature type="domain" description="Peptidase S1" evidence="4">
    <location>
        <begin position="140"/>
        <end position="311"/>
    </location>
</feature>
<evidence type="ECO:0000313" key="5">
    <source>
        <dbReference type="EMBL" id="GAA4630777.1"/>
    </source>
</evidence>
<feature type="compositionally biased region" description="Low complexity" evidence="2">
    <location>
        <begin position="16"/>
        <end position="65"/>
    </location>
</feature>
<gene>
    <name evidence="5" type="ORF">GCM10023196_057460</name>
</gene>
<dbReference type="PANTHER" id="PTHR15462">
    <property type="entry name" value="SERINE PROTEASE"/>
    <property type="match status" value="1"/>
</dbReference>
<accession>A0ABP8UFF5</accession>